<proteinExistence type="predicted"/>
<dbReference type="EMBL" id="JBBMEN010000021">
    <property type="protein sequence ID" value="MEQ2386578.1"/>
    <property type="molecule type" value="Genomic_DNA"/>
</dbReference>
<dbReference type="Proteomes" id="UP001465119">
    <property type="component" value="Unassembled WGS sequence"/>
</dbReference>
<keyword evidence="1" id="KW-0378">Hydrolase</keyword>
<organism evidence="1 2">
    <name type="scientific">Faecalibacterium intestinale</name>
    <dbReference type="NCBI Taxonomy" id="3133155"/>
    <lineage>
        <taxon>Bacteria</taxon>
        <taxon>Bacillati</taxon>
        <taxon>Bacillota</taxon>
        <taxon>Clostridia</taxon>
        <taxon>Eubacteriales</taxon>
        <taxon>Oscillospiraceae</taxon>
        <taxon>Faecalibacterium</taxon>
    </lineage>
</organism>
<evidence type="ECO:0000313" key="1">
    <source>
        <dbReference type="EMBL" id="MEQ2386578.1"/>
    </source>
</evidence>
<keyword evidence="2" id="KW-1185">Reference proteome</keyword>
<gene>
    <name evidence="1" type="ORF">WMO20_11685</name>
</gene>
<dbReference type="PANTHER" id="PTHR48098">
    <property type="entry name" value="ENTEROCHELIN ESTERASE-RELATED"/>
    <property type="match status" value="1"/>
</dbReference>
<dbReference type="GO" id="GO:0016787">
    <property type="term" value="F:hydrolase activity"/>
    <property type="evidence" value="ECO:0007669"/>
    <property type="project" value="UniProtKB-KW"/>
</dbReference>
<dbReference type="Gene3D" id="3.40.50.1820">
    <property type="entry name" value="alpha/beta hydrolase"/>
    <property type="match status" value="1"/>
</dbReference>
<dbReference type="Pfam" id="PF00756">
    <property type="entry name" value="Esterase"/>
    <property type="match status" value="1"/>
</dbReference>
<accession>A0ABV1C4S8</accession>
<dbReference type="InterPro" id="IPR050583">
    <property type="entry name" value="Mycobacterial_A85_antigen"/>
</dbReference>
<name>A0ABV1C4S8_9FIRM</name>
<sequence length="215" mass="24010">MQIGNRPCRIYGRANAEYLLLQMTGEHELQSIDHEVAAIAQSGRNFLFAAVPVESWNDALSPWKSPAVWGKQGFSGKAADTLRFLTEQVIPVLKQQFELPENTKIILGGYSLAGLFALWASTQTDSFYGVAAASPSVWFPGWIEFEQQHPIQTQHIYLSLGDKEERTKNAVMAVVGDNIRTLHSRLAERGTDCTLEWNSGGHFKDADLRTAKVFR</sequence>
<comment type="caution">
    <text evidence="1">The sequence shown here is derived from an EMBL/GenBank/DDBJ whole genome shotgun (WGS) entry which is preliminary data.</text>
</comment>
<dbReference type="InterPro" id="IPR029058">
    <property type="entry name" value="AB_hydrolase_fold"/>
</dbReference>
<dbReference type="RefSeq" id="WP_349186977.1">
    <property type="nucleotide sequence ID" value="NZ_JBBMEN010000021.1"/>
</dbReference>
<dbReference type="SUPFAM" id="SSF53474">
    <property type="entry name" value="alpha/beta-Hydrolases"/>
    <property type="match status" value="1"/>
</dbReference>
<evidence type="ECO:0000313" key="2">
    <source>
        <dbReference type="Proteomes" id="UP001465119"/>
    </source>
</evidence>
<dbReference type="PANTHER" id="PTHR48098:SF6">
    <property type="entry name" value="FERRI-BACILLIBACTIN ESTERASE BESA"/>
    <property type="match status" value="1"/>
</dbReference>
<dbReference type="InterPro" id="IPR000801">
    <property type="entry name" value="Esterase-like"/>
</dbReference>
<protein>
    <submittedName>
        <fullName evidence="1">Alpha/beta hydrolase-fold protein</fullName>
    </submittedName>
</protein>
<reference evidence="1 2" key="1">
    <citation type="submission" date="2024-03" db="EMBL/GenBank/DDBJ databases">
        <title>Human intestinal bacterial collection.</title>
        <authorList>
            <person name="Pauvert C."/>
            <person name="Hitch T.C.A."/>
            <person name="Clavel T."/>
        </authorList>
    </citation>
    <scope>NUCLEOTIDE SEQUENCE [LARGE SCALE GENOMIC DNA]</scope>
    <source>
        <strain evidence="1 2">CLA-AA-H281</strain>
    </source>
</reference>